<keyword evidence="7" id="KW-1185">Reference proteome</keyword>
<evidence type="ECO:0000313" key="7">
    <source>
        <dbReference type="Proteomes" id="UP001548590"/>
    </source>
</evidence>
<dbReference type="Pfam" id="PF03466">
    <property type="entry name" value="LysR_substrate"/>
    <property type="match status" value="1"/>
</dbReference>
<keyword evidence="2" id="KW-0805">Transcription regulation</keyword>
<evidence type="ECO:0000256" key="1">
    <source>
        <dbReference type="ARBA" id="ARBA00009437"/>
    </source>
</evidence>
<dbReference type="PANTHER" id="PTHR30419:SF8">
    <property type="entry name" value="NITROGEN ASSIMILATION TRANSCRIPTIONAL ACTIVATOR-RELATED"/>
    <property type="match status" value="1"/>
</dbReference>
<evidence type="ECO:0000256" key="3">
    <source>
        <dbReference type="ARBA" id="ARBA00023125"/>
    </source>
</evidence>
<dbReference type="InterPro" id="IPR000847">
    <property type="entry name" value="LysR_HTH_N"/>
</dbReference>
<dbReference type="InterPro" id="IPR036390">
    <property type="entry name" value="WH_DNA-bd_sf"/>
</dbReference>
<evidence type="ECO:0000256" key="4">
    <source>
        <dbReference type="ARBA" id="ARBA00023163"/>
    </source>
</evidence>
<comment type="similarity">
    <text evidence="1">Belongs to the LysR transcriptional regulatory family.</text>
</comment>
<dbReference type="CDD" id="cd08438">
    <property type="entry name" value="PBP2_CidR"/>
    <property type="match status" value="1"/>
</dbReference>
<protein>
    <submittedName>
        <fullName evidence="6">LysR family transcriptional regulator</fullName>
    </submittedName>
</protein>
<dbReference type="RefSeq" id="WP_345923711.1">
    <property type="nucleotide sequence ID" value="NZ_JBDIVF010000001.1"/>
</dbReference>
<gene>
    <name evidence="6" type="ORF">ABVT11_10040</name>
</gene>
<dbReference type="SUPFAM" id="SSF46785">
    <property type="entry name" value="Winged helix' DNA-binding domain"/>
    <property type="match status" value="1"/>
</dbReference>
<dbReference type="InterPro" id="IPR005119">
    <property type="entry name" value="LysR_subst-bd"/>
</dbReference>
<dbReference type="PROSITE" id="PS50931">
    <property type="entry name" value="HTH_LYSR"/>
    <property type="match status" value="1"/>
</dbReference>
<evidence type="ECO:0000256" key="2">
    <source>
        <dbReference type="ARBA" id="ARBA00023015"/>
    </source>
</evidence>
<feature type="domain" description="HTH lysR-type" evidence="5">
    <location>
        <begin position="2"/>
        <end position="59"/>
    </location>
</feature>
<dbReference type="Proteomes" id="UP001548590">
    <property type="component" value="Unassembled WGS sequence"/>
</dbReference>
<dbReference type="Pfam" id="PF00126">
    <property type="entry name" value="HTH_1"/>
    <property type="match status" value="1"/>
</dbReference>
<dbReference type="InterPro" id="IPR050950">
    <property type="entry name" value="HTH-type_LysR_regulators"/>
</dbReference>
<evidence type="ECO:0000313" key="6">
    <source>
        <dbReference type="EMBL" id="MET1490168.1"/>
    </source>
</evidence>
<keyword evidence="4" id="KW-0804">Transcription</keyword>
<keyword evidence="3" id="KW-0238">DNA-binding</keyword>
<dbReference type="SUPFAM" id="SSF53850">
    <property type="entry name" value="Periplasmic binding protein-like II"/>
    <property type="match status" value="1"/>
</dbReference>
<reference evidence="6 7" key="1">
    <citation type="submission" date="2024-07" db="EMBL/GenBank/DDBJ databases">
        <title>Uliginosibacterium paludis KCTC:42655.</title>
        <authorList>
            <person name="Kim M.K."/>
        </authorList>
    </citation>
    <scope>NUCLEOTIDE SEQUENCE [LARGE SCALE GENOMIC DNA]</scope>
    <source>
        <strain evidence="6 7">KCTC 42655</strain>
    </source>
</reference>
<sequence length="303" mass="32959">MMELKVLKAFTEVVRLGGFTRAAEALCLTQPAVSKMVRALEDELGTPLLLREGRSIRLTDAGRVVHEQGLAVLAATERLHGELEAVGQLVRGQLRMGLPPMVGGAFFAPVVGAFRERHPGVELILTEDGARDLERGVANGEQELAVTVLPCAIENLATLEFSSEDLCLLAPAGSVWGTRESIAIGELRDEALILFNTGFALADRIAAACREAGFAPRVAARSGQWDFIAELVSARLGLALLPRRLCERLDPARFVWTPLLRPRIPWRLAIIWRREAYLSHAARAFLAQARESFGLDGDPPTAA</sequence>
<dbReference type="Gene3D" id="1.10.10.10">
    <property type="entry name" value="Winged helix-like DNA-binding domain superfamily/Winged helix DNA-binding domain"/>
    <property type="match status" value="1"/>
</dbReference>
<dbReference type="InterPro" id="IPR036388">
    <property type="entry name" value="WH-like_DNA-bd_sf"/>
</dbReference>
<dbReference type="Gene3D" id="3.40.190.290">
    <property type="match status" value="1"/>
</dbReference>
<proteinExistence type="inferred from homology"/>
<dbReference type="PANTHER" id="PTHR30419">
    <property type="entry name" value="HTH-TYPE TRANSCRIPTIONAL REGULATOR YBHD"/>
    <property type="match status" value="1"/>
</dbReference>
<evidence type="ECO:0000259" key="5">
    <source>
        <dbReference type="PROSITE" id="PS50931"/>
    </source>
</evidence>
<dbReference type="PRINTS" id="PR00039">
    <property type="entry name" value="HTHLYSR"/>
</dbReference>
<accession>A0ABV2CQH3</accession>
<dbReference type="EMBL" id="JBEWLZ010000004">
    <property type="protein sequence ID" value="MET1490168.1"/>
    <property type="molecule type" value="Genomic_DNA"/>
</dbReference>
<comment type="caution">
    <text evidence="6">The sequence shown here is derived from an EMBL/GenBank/DDBJ whole genome shotgun (WGS) entry which is preliminary data.</text>
</comment>
<name>A0ABV2CQH3_9RHOO</name>
<organism evidence="6 7">
    <name type="scientific">Uliginosibacterium paludis</name>
    <dbReference type="NCBI Taxonomy" id="1615952"/>
    <lineage>
        <taxon>Bacteria</taxon>
        <taxon>Pseudomonadati</taxon>
        <taxon>Pseudomonadota</taxon>
        <taxon>Betaproteobacteria</taxon>
        <taxon>Rhodocyclales</taxon>
        <taxon>Zoogloeaceae</taxon>
        <taxon>Uliginosibacterium</taxon>
    </lineage>
</organism>